<keyword evidence="6" id="KW-0804">Transcription</keyword>
<sequence>MFPFTFSASTVQNGLNMLMCTYCGKMFPTKSKMETHLRIHTGEKPFACPVCDRRFNVKSAMKRHVIMLHRVVLPSVENSDNGLQSWNVGPEKHTIGFGCRFCGKRFGGRTKLANHERVHTGEAPFECPICKKRCKEKGALKRHMTMRIPAKNRLVSDVAFVANGLEVVTNWRITSGYTRYLFSINTYLPCLISDIMFMGKKKVFCCMYCGKIFPNKWRTVNHVLIHTGEKPHQCEICHKRFTEKNTLRRHLVLHVDASHR</sequence>
<proteinExistence type="predicted"/>
<keyword evidence="11" id="KW-1185">Reference proteome</keyword>
<evidence type="ECO:0000259" key="9">
    <source>
        <dbReference type="PROSITE" id="PS50157"/>
    </source>
</evidence>
<evidence type="ECO:0000256" key="5">
    <source>
        <dbReference type="ARBA" id="ARBA00023015"/>
    </source>
</evidence>
<evidence type="ECO:0000256" key="6">
    <source>
        <dbReference type="ARBA" id="ARBA00023163"/>
    </source>
</evidence>
<gene>
    <name evidence="10" type="ORF">MAR_032751</name>
</gene>
<dbReference type="Gene3D" id="3.30.160.60">
    <property type="entry name" value="Classic Zinc Finger"/>
    <property type="match status" value="6"/>
</dbReference>
<evidence type="ECO:0000313" key="10">
    <source>
        <dbReference type="EMBL" id="WAR18157.1"/>
    </source>
</evidence>
<reference evidence="10" key="1">
    <citation type="submission" date="2022-11" db="EMBL/GenBank/DDBJ databases">
        <title>Centuries of genome instability and evolution in soft-shell clam transmissible cancer (bioRxiv).</title>
        <authorList>
            <person name="Hart S.F.M."/>
            <person name="Yonemitsu M.A."/>
            <person name="Giersch R.M."/>
            <person name="Beal B.F."/>
            <person name="Arriagada G."/>
            <person name="Davis B.W."/>
            <person name="Ostrander E.A."/>
            <person name="Goff S.P."/>
            <person name="Metzger M.J."/>
        </authorList>
    </citation>
    <scope>NUCLEOTIDE SEQUENCE</scope>
    <source>
        <strain evidence="10">MELC-2E11</strain>
        <tissue evidence="10">Siphon/mantle</tissue>
    </source>
</reference>
<dbReference type="Pfam" id="PF13894">
    <property type="entry name" value="zf-C2H2_4"/>
    <property type="match status" value="1"/>
</dbReference>
<dbReference type="SUPFAM" id="SSF57667">
    <property type="entry name" value="beta-beta-alpha zinc fingers"/>
    <property type="match status" value="3"/>
</dbReference>
<dbReference type="InterPro" id="IPR036236">
    <property type="entry name" value="Znf_C2H2_sf"/>
</dbReference>
<dbReference type="Pfam" id="PF00096">
    <property type="entry name" value="zf-C2H2"/>
    <property type="match status" value="3"/>
</dbReference>
<dbReference type="EMBL" id="CP111021">
    <property type="protein sequence ID" value="WAR18157.1"/>
    <property type="molecule type" value="Genomic_DNA"/>
</dbReference>
<evidence type="ECO:0000256" key="3">
    <source>
        <dbReference type="ARBA" id="ARBA00022737"/>
    </source>
</evidence>
<feature type="domain" description="C2H2-type" evidence="9">
    <location>
        <begin position="232"/>
        <end position="259"/>
    </location>
</feature>
<dbReference type="Proteomes" id="UP001164746">
    <property type="component" value="Chromosome 10"/>
</dbReference>
<evidence type="ECO:0000256" key="4">
    <source>
        <dbReference type="ARBA" id="ARBA00022833"/>
    </source>
</evidence>
<keyword evidence="4" id="KW-0862">Zinc</keyword>
<feature type="domain" description="C2H2-type" evidence="9">
    <location>
        <begin position="204"/>
        <end position="231"/>
    </location>
</feature>
<protein>
    <submittedName>
        <fullName evidence="10">ZG57-like protein</fullName>
    </submittedName>
</protein>
<feature type="domain" description="C2H2-type" evidence="9">
    <location>
        <begin position="46"/>
        <end position="74"/>
    </location>
</feature>
<dbReference type="PANTHER" id="PTHR24399">
    <property type="entry name" value="ZINC FINGER AND BTB DOMAIN-CONTAINING"/>
    <property type="match status" value="1"/>
</dbReference>
<dbReference type="SMART" id="SM00355">
    <property type="entry name" value="ZnF_C2H2"/>
    <property type="match status" value="6"/>
</dbReference>
<evidence type="ECO:0000256" key="1">
    <source>
        <dbReference type="ARBA" id="ARBA00004123"/>
    </source>
</evidence>
<evidence type="ECO:0000313" key="11">
    <source>
        <dbReference type="Proteomes" id="UP001164746"/>
    </source>
</evidence>
<keyword evidence="7" id="KW-0539">Nucleus</keyword>
<keyword evidence="2" id="KW-0479">Metal-binding</keyword>
<feature type="domain" description="C2H2-type" evidence="9">
    <location>
        <begin position="97"/>
        <end position="124"/>
    </location>
</feature>
<keyword evidence="8" id="KW-0863">Zinc-finger</keyword>
<name>A0ABY7F7I6_MYAAR</name>
<keyword evidence="5" id="KW-0805">Transcription regulation</keyword>
<evidence type="ECO:0000256" key="8">
    <source>
        <dbReference type="PROSITE-ProRule" id="PRU00042"/>
    </source>
</evidence>
<evidence type="ECO:0000256" key="7">
    <source>
        <dbReference type="ARBA" id="ARBA00023242"/>
    </source>
</evidence>
<comment type="subcellular location">
    <subcellularLocation>
        <location evidence="1">Nucleus</location>
    </subcellularLocation>
</comment>
<organism evidence="10 11">
    <name type="scientific">Mya arenaria</name>
    <name type="common">Soft-shell clam</name>
    <dbReference type="NCBI Taxonomy" id="6604"/>
    <lineage>
        <taxon>Eukaryota</taxon>
        <taxon>Metazoa</taxon>
        <taxon>Spiralia</taxon>
        <taxon>Lophotrochozoa</taxon>
        <taxon>Mollusca</taxon>
        <taxon>Bivalvia</taxon>
        <taxon>Autobranchia</taxon>
        <taxon>Heteroconchia</taxon>
        <taxon>Euheterodonta</taxon>
        <taxon>Imparidentia</taxon>
        <taxon>Neoheterodontei</taxon>
        <taxon>Myida</taxon>
        <taxon>Myoidea</taxon>
        <taxon>Myidae</taxon>
        <taxon>Mya</taxon>
    </lineage>
</organism>
<accession>A0ABY7F7I6</accession>
<feature type="domain" description="C2H2-type" evidence="9">
    <location>
        <begin position="18"/>
        <end position="45"/>
    </location>
</feature>
<dbReference type="PROSITE" id="PS50157">
    <property type="entry name" value="ZINC_FINGER_C2H2_2"/>
    <property type="match status" value="5"/>
</dbReference>
<dbReference type="PROSITE" id="PS00028">
    <property type="entry name" value="ZINC_FINGER_C2H2_1"/>
    <property type="match status" value="5"/>
</dbReference>
<dbReference type="InterPro" id="IPR013087">
    <property type="entry name" value="Znf_C2H2_type"/>
</dbReference>
<dbReference type="PANTHER" id="PTHR24399:SF23">
    <property type="entry name" value="C2H2-TYPE DOMAIN-CONTAINING PROTEIN"/>
    <property type="match status" value="1"/>
</dbReference>
<keyword evidence="3" id="KW-0677">Repeat</keyword>
<evidence type="ECO:0000256" key="2">
    <source>
        <dbReference type="ARBA" id="ARBA00022723"/>
    </source>
</evidence>